<gene>
    <name evidence="3" type="ORF">8F11_42</name>
</gene>
<organism evidence="3">
    <name type="scientific">uncultured Caudovirales phage</name>
    <dbReference type="NCBI Taxonomy" id="2100421"/>
    <lineage>
        <taxon>Viruses</taxon>
        <taxon>Duplodnaviria</taxon>
        <taxon>Heunggongvirae</taxon>
        <taxon>Uroviricota</taxon>
        <taxon>Caudoviricetes</taxon>
        <taxon>Peduoviridae</taxon>
        <taxon>Maltschvirus</taxon>
        <taxon>Maltschvirus maltsch</taxon>
    </lineage>
</organism>
<keyword evidence="1" id="KW-0732">Signal</keyword>
<dbReference type="InterPro" id="IPR051933">
    <property type="entry name" value="Resuscitation_pf_RpfB"/>
</dbReference>
<dbReference type="InterPro" id="IPR059180">
    <property type="entry name" value="3D_YorM"/>
</dbReference>
<evidence type="ECO:0000256" key="2">
    <source>
        <dbReference type="SAM" id="MobiDB-lite"/>
    </source>
</evidence>
<dbReference type="CDD" id="cd14667">
    <property type="entry name" value="3D_containing_proteins"/>
    <property type="match status" value="1"/>
</dbReference>
<proteinExistence type="predicted"/>
<dbReference type="PANTHER" id="PTHR39160:SF6">
    <property type="entry name" value="CELL WALL-BINDING PROTEIN YOCH"/>
    <property type="match status" value="1"/>
</dbReference>
<name>A0A2H4J475_9CAUD</name>
<reference evidence="3" key="1">
    <citation type="submission" date="2017-06" db="EMBL/GenBank/DDBJ databases">
        <title>Novel phages from South African skin metaviromes.</title>
        <authorList>
            <person name="van Zyl L.J."/>
            <person name="Abrahams Y."/>
            <person name="Stander E.A."/>
            <person name="Kirby B.M."/>
            <person name="Clavaud C."/>
            <person name="Farcet C."/>
            <person name="Breton L."/>
            <person name="Trindade M.I."/>
        </authorList>
    </citation>
    <scope>NUCLEOTIDE SEQUENCE</scope>
</reference>
<evidence type="ECO:0008006" key="4">
    <source>
        <dbReference type="Google" id="ProtNLM"/>
    </source>
</evidence>
<feature type="compositionally biased region" description="Basic and acidic residues" evidence="2">
    <location>
        <begin position="107"/>
        <end position="117"/>
    </location>
</feature>
<feature type="compositionally biased region" description="Low complexity" evidence="2">
    <location>
        <begin position="118"/>
        <end position="128"/>
    </location>
</feature>
<evidence type="ECO:0000256" key="1">
    <source>
        <dbReference type="ARBA" id="ARBA00022729"/>
    </source>
</evidence>
<dbReference type="EMBL" id="MF417871">
    <property type="protein sequence ID" value="ASN68077.1"/>
    <property type="molecule type" value="Genomic_DNA"/>
</dbReference>
<sequence>MRRIKRTLSAILLAVTLFIFTYKPSDHEYLSESPTESQYEIKALEYNGFNTMYKQYTDKQRQQAESERKAKRQQALEEAHRLYDMQQAQKAKIAEEKRRIALDRQQAEAKRQAERQRLAAQKQAKQQQISRSDDANLTQLTMLATHYGPDCAGCSGITTSEYDVRNTIYYNGMRVLAAPRSIPLYTIMRVTYPNGTSFKGIVLDRGGDIVDGRLDILVASENEAYQLGKQTVTVTILKDGKGR</sequence>
<dbReference type="PANTHER" id="PTHR39160">
    <property type="entry name" value="CELL WALL-BINDING PROTEIN YOCH"/>
    <property type="match status" value="1"/>
</dbReference>
<protein>
    <recommendedName>
        <fullName evidence="4">3D domain containing protein</fullName>
    </recommendedName>
</protein>
<feature type="region of interest" description="Disordered" evidence="2">
    <location>
        <begin position="107"/>
        <end position="132"/>
    </location>
</feature>
<evidence type="ECO:0000313" key="3">
    <source>
        <dbReference type="EMBL" id="ASN68077.1"/>
    </source>
</evidence>
<accession>A0A2H4J475</accession>